<organism evidence="2 3">
    <name type="scientific">Oldenlandia corymbosa var. corymbosa</name>
    <dbReference type="NCBI Taxonomy" id="529605"/>
    <lineage>
        <taxon>Eukaryota</taxon>
        <taxon>Viridiplantae</taxon>
        <taxon>Streptophyta</taxon>
        <taxon>Embryophyta</taxon>
        <taxon>Tracheophyta</taxon>
        <taxon>Spermatophyta</taxon>
        <taxon>Magnoliopsida</taxon>
        <taxon>eudicotyledons</taxon>
        <taxon>Gunneridae</taxon>
        <taxon>Pentapetalae</taxon>
        <taxon>asterids</taxon>
        <taxon>lamiids</taxon>
        <taxon>Gentianales</taxon>
        <taxon>Rubiaceae</taxon>
        <taxon>Rubioideae</taxon>
        <taxon>Spermacoceae</taxon>
        <taxon>Hedyotis-Oldenlandia complex</taxon>
        <taxon>Oldenlandia</taxon>
    </lineage>
</organism>
<feature type="compositionally biased region" description="Polar residues" evidence="1">
    <location>
        <begin position="1"/>
        <end position="16"/>
    </location>
</feature>
<feature type="compositionally biased region" description="Polar residues" evidence="1">
    <location>
        <begin position="128"/>
        <end position="146"/>
    </location>
</feature>
<feature type="compositionally biased region" description="Basic and acidic residues" evidence="1">
    <location>
        <begin position="17"/>
        <end position="26"/>
    </location>
</feature>
<proteinExistence type="predicted"/>
<evidence type="ECO:0000313" key="3">
    <source>
        <dbReference type="Proteomes" id="UP001161247"/>
    </source>
</evidence>
<dbReference type="EMBL" id="OX459118">
    <property type="protein sequence ID" value="CAI9089564.1"/>
    <property type="molecule type" value="Genomic_DNA"/>
</dbReference>
<protein>
    <submittedName>
        <fullName evidence="2">OLC1v1024155C1</fullName>
    </submittedName>
</protein>
<evidence type="ECO:0000256" key="1">
    <source>
        <dbReference type="SAM" id="MobiDB-lite"/>
    </source>
</evidence>
<feature type="region of interest" description="Disordered" evidence="1">
    <location>
        <begin position="1"/>
        <end position="26"/>
    </location>
</feature>
<gene>
    <name evidence="2" type="ORF">OLC1_LOCUS1889</name>
</gene>
<sequence length="526" mass="58520">MKLSSIEGSSRNVFQDQKNEFSDDSHVRQSSFIADIALDSSKPSNQEHGRLIMLHSDENRDTSPTVHEMSTICNSWQNGAAAASTSISSQFNQQNKGVLTTLSVDQAQTSTTTSLVASEVSAKFIGNDSDQNRQLDSSADSVSLEQLDQDRLKTQEEERANMGNTKLPEVKSVSEKVVGCNEEQNWQTDSSSCQLQRTIASSQAKRCSNTAWIYDKRGSTSSNNKSRKDKSTLHSFCHADRAKSCVDAESDENQEERYIAWLDYSAAVEWKFELTADQRFLKSLVSQEERRCTRAYAKIFGSTPKRIRAFYVEKIVAKKDDDMKPKVDANSDGNKDNHLKEDDMLEKGQAQLKFVKPIEEQQIQSQLKDDQLVHATLSETNLASTINKEKSCKQTGSNTVSGSAISCPVFIQFGSQPEVRCDQPITFLLILQGQDLLVVTVKEGAKENGSDIVSSATTTNPVLKKFNYQFEVRHERVTTSSLNFQCRHLSIVTKEVKNKGAVPDVKVQDVEKQKVSSAFSSPTSNG</sequence>
<evidence type="ECO:0000313" key="2">
    <source>
        <dbReference type="EMBL" id="CAI9089564.1"/>
    </source>
</evidence>
<dbReference type="Proteomes" id="UP001161247">
    <property type="component" value="Chromosome 1"/>
</dbReference>
<name>A0AAV1C1K1_OLDCO</name>
<dbReference type="AlphaFoldDB" id="A0AAV1C1K1"/>
<accession>A0AAV1C1K1</accession>
<keyword evidence="3" id="KW-1185">Reference proteome</keyword>
<reference evidence="2" key="1">
    <citation type="submission" date="2023-03" db="EMBL/GenBank/DDBJ databases">
        <authorList>
            <person name="Julca I."/>
        </authorList>
    </citation>
    <scope>NUCLEOTIDE SEQUENCE</scope>
</reference>
<feature type="region of interest" description="Disordered" evidence="1">
    <location>
        <begin position="128"/>
        <end position="147"/>
    </location>
</feature>